<gene>
    <name evidence="2" type="ordered locus">TK1794</name>
</gene>
<protein>
    <submittedName>
        <fullName evidence="2">Hypothetical membrane protein, conserved</fullName>
    </submittedName>
</protein>
<evidence type="ECO:0000256" key="1">
    <source>
        <dbReference type="SAM" id="Phobius"/>
    </source>
</evidence>
<dbReference type="HOGENOM" id="CLU_2420210_0_0_2"/>
<dbReference type="STRING" id="69014.TK1794"/>
<name>Q5JJ69_THEKO</name>
<dbReference type="EnsemblBacteria" id="BAD85983">
    <property type="protein sequence ID" value="BAD85983"/>
    <property type="gene ID" value="TK1794"/>
</dbReference>
<dbReference type="PATRIC" id="fig|69014.16.peg.1750"/>
<sequence>MDEEEKVFLRYLMFTVPHATVLAGALLGVLLVLKVRPEVAAGIFSLVYGTILMILAAVVKDHFSKSPLYKIFLSITLFLVGGGVLILLNVR</sequence>
<keyword evidence="1" id="KW-1133">Transmembrane helix</keyword>
<reference evidence="2 3" key="1">
    <citation type="journal article" date="2005" name="Genome Res.">
        <title>Complete genome sequence of the hyperthermophilic archaeon Thermococcus kodakaraensis KOD1 and comparison with Pyrococcus genomes.</title>
        <authorList>
            <person name="Fukui T."/>
            <person name="Atomi H."/>
            <person name="Kanai T."/>
            <person name="Matsumi R."/>
            <person name="Fujiwara S."/>
            <person name="Imanaka T."/>
        </authorList>
    </citation>
    <scope>NUCLEOTIDE SEQUENCE [LARGE SCALE GENOMIC DNA]</scope>
    <source>
        <strain evidence="3">ATCC BAA-918 / JCM 12380 / KOD1</strain>
    </source>
</reference>
<organism evidence="2 3">
    <name type="scientific">Thermococcus kodakarensis (strain ATCC BAA-918 / JCM 12380 / KOD1)</name>
    <name type="common">Pyrococcus kodakaraensis (strain KOD1)</name>
    <dbReference type="NCBI Taxonomy" id="69014"/>
    <lineage>
        <taxon>Archaea</taxon>
        <taxon>Methanobacteriati</taxon>
        <taxon>Methanobacteriota</taxon>
        <taxon>Thermococci</taxon>
        <taxon>Thermococcales</taxon>
        <taxon>Thermococcaceae</taxon>
        <taxon>Thermococcus</taxon>
    </lineage>
</organism>
<evidence type="ECO:0000313" key="3">
    <source>
        <dbReference type="Proteomes" id="UP000000536"/>
    </source>
</evidence>
<dbReference type="KEGG" id="tko:TK1794"/>
<keyword evidence="1" id="KW-0812">Transmembrane</keyword>
<dbReference type="AlphaFoldDB" id="Q5JJ69"/>
<evidence type="ECO:0000313" key="2">
    <source>
        <dbReference type="EMBL" id="BAD85983.1"/>
    </source>
</evidence>
<feature type="transmembrane region" description="Helical" evidence="1">
    <location>
        <begin position="12"/>
        <end position="33"/>
    </location>
</feature>
<proteinExistence type="predicted"/>
<dbReference type="EMBL" id="AP006878">
    <property type="protein sequence ID" value="BAD85983.1"/>
    <property type="molecule type" value="Genomic_DNA"/>
</dbReference>
<keyword evidence="3" id="KW-1185">Reference proteome</keyword>
<feature type="transmembrane region" description="Helical" evidence="1">
    <location>
        <begin position="39"/>
        <end position="59"/>
    </location>
</feature>
<accession>Q5JJ69</accession>
<keyword evidence="1" id="KW-0472">Membrane</keyword>
<dbReference type="eggNOG" id="arCOG05858">
    <property type="taxonomic scope" value="Archaea"/>
</dbReference>
<dbReference type="Proteomes" id="UP000000536">
    <property type="component" value="Chromosome"/>
</dbReference>
<dbReference type="InParanoid" id="Q5JJ69"/>
<feature type="transmembrane region" description="Helical" evidence="1">
    <location>
        <begin position="71"/>
        <end position="90"/>
    </location>
</feature>
<dbReference type="OrthoDB" id="86035at2157"/>